<accession>A0A2N8SQJ2</accession>
<dbReference type="EMBL" id="POUW01000005">
    <property type="protein sequence ID" value="PNG04757.1"/>
    <property type="molecule type" value="Genomic_DNA"/>
</dbReference>
<protein>
    <submittedName>
        <fullName evidence="2">SMI1/KNR4 family protein</fullName>
    </submittedName>
</protein>
<gene>
    <name evidence="2" type="ORF">CXL00_13880</name>
</gene>
<sequence length="126" mass="14299">MPFDLAENFISAAEELLGATFPAFYRTSMLMSNGGELEIDDDVWQQYPIADTSDRRRLSRTANHIIKETNHLRTWPGFPKEAVAIAGNDGGDQLVLLKEGTTFRQEIYIWAHETGELKKIANNFPR</sequence>
<dbReference type="Proteomes" id="UP000235897">
    <property type="component" value="Unassembled WGS sequence"/>
</dbReference>
<dbReference type="AlphaFoldDB" id="A0A2N8SQJ2"/>
<dbReference type="InterPro" id="IPR037883">
    <property type="entry name" value="Knr4/Smi1-like_sf"/>
</dbReference>
<dbReference type="SUPFAM" id="SSF160631">
    <property type="entry name" value="SMI1/KNR4-like"/>
    <property type="match status" value="1"/>
</dbReference>
<dbReference type="RefSeq" id="WP_102847003.1">
    <property type="nucleotide sequence ID" value="NZ_JAMOIG010000031.1"/>
</dbReference>
<name>A0A2N8SQJ2_STUST</name>
<dbReference type="OrthoDB" id="1353528at2"/>
<reference evidence="2 3" key="1">
    <citation type="submission" date="2018-01" db="EMBL/GenBank/DDBJ databases">
        <title>Denitrification phenotypes of diverse strains of Pseudomonas stutzeri.</title>
        <authorList>
            <person name="Milligan D.A."/>
            <person name="Bergaust L."/>
            <person name="Bakken L.R."/>
            <person name="Frostegard A."/>
        </authorList>
    </citation>
    <scope>NUCLEOTIDE SEQUENCE [LARGE SCALE GENOMIC DNA]</scope>
    <source>
        <strain evidence="2 3">28a3</strain>
    </source>
</reference>
<organism evidence="2 3">
    <name type="scientific">Stutzerimonas stutzeri</name>
    <name type="common">Pseudomonas stutzeri</name>
    <dbReference type="NCBI Taxonomy" id="316"/>
    <lineage>
        <taxon>Bacteria</taxon>
        <taxon>Pseudomonadati</taxon>
        <taxon>Pseudomonadota</taxon>
        <taxon>Gammaproteobacteria</taxon>
        <taxon>Pseudomonadales</taxon>
        <taxon>Pseudomonadaceae</taxon>
        <taxon>Stutzerimonas</taxon>
    </lineage>
</organism>
<evidence type="ECO:0000313" key="2">
    <source>
        <dbReference type="EMBL" id="PNG04757.1"/>
    </source>
</evidence>
<evidence type="ECO:0000313" key="3">
    <source>
        <dbReference type="Proteomes" id="UP000235897"/>
    </source>
</evidence>
<dbReference type="Gene3D" id="3.40.1580.10">
    <property type="entry name" value="SMI1/KNR4-like"/>
    <property type="match status" value="1"/>
</dbReference>
<proteinExistence type="predicted"/>
<comment type="caution">
    <text evidence="2">The sequence shown here is derived from an EMBL/GenBank/DDBJ whole genome shotgun (WGS) entry which is preliminary data.</text>
</comment>
<dbReference type="Pfam" id="PF09346">
    <property type="entry name" value="SMI1_KNR4"/>
    <property type="match status" value="1"/>
</dbReference>
<evidence type="ECO:0000259" key="1">
    <source>
        <dbReference type="Pfam" id="PF09346"/>
    </source>
</evidence>
<feature type="domain" description="Knr4/Smi1-like" evidence="1">
    <location>
        <begin position="7"/>
        <end position="124"/>
    </location>
</feature>
<dbReference type="InterPro" id="IPR018958">
    <property type="entry name" value="Knr4/Smi1-like_dom"/>
</dbReference>